<reference evidence="1" key="2">
    <citation type="submission" date="2024-04" db="EMBL/GenBank/DDBJ databases">
        <authorList>
            <person name="Diaz M."/>
            <person name="Bach T."/>
            <person name="Gonzalez Anta G."/>
            <person name="Agaras B."/>
            <person name="Wibberg D."/>
            <person name="Noguera F."/>
            <person name="Canciani W."/>
            <person name="Ybarra T."/>
            <person name="Nunez M.L."/>
            <person name="Valverde C."/>
        </authorList>
    </citation>
    <scope>NUCLEOTIDE SEQUENCE</scope>
    <source>
        <strain evidence="1">1008</strain>
    </source>
</reference>
<dbReference type="KEGG" id="ppeg:KUA23_18430"/>
<gene>
    <name evidence="1" type="ORF">KUA23_18430</name>
</gene>
<protein>
    <submittedName>
        <fullName evidence="1">Uncharacterized protein</fullName>
    </submittedName>
</protein>
<name>A0ABD7TCN5_9PSED</name>
<dbReference type="RefSeq" id="WP_252992594.1">
    <property type="nucleotide sequence ID" value="NZ_CP078013.2"/>
</dbReference>
<reference evidence="1" key="1">
    <citation type="journal article" date="2022" name="Front. Plant Sci.">
        <title>Agronomic efficiency and genome mining analysis of the wheat-biostimulant rhizospheric bacterium Pseudomonas pergaminensis sp. nov. strain 1008T.</title>
        <authorList>
            <person name="Diaz M."/>
            <person name="Bach T."/>
            <person name="Gonzalez Anta G."/>
            <person name="Agaras B."/>
            <person name="Wibberg D."/>
            <person name="Noguera F."/>
            <person name="Canciani W."/>
            <person name="Valverde C."/>
        </authorList>
    </citation>
    <scope>NUCLEOTIDE SEQUENCE</scope>
    <source>
        <strain evidence="1">1008</strain>
    </source>
</reference>
<proteinExistence type="predicted"/>
<dbReference type="EMBL" id="CP078013">
    <property type="protein sequence ID" value="USV99037.1"/>
    <property type="molecule type" value="Genomic_DNA"/>
</dbReference>
<sequence length="62" mass="6907">MNSSIILFADTIETKINQIVENARVLQQHGHEVMAGNVIEQAHVVLAALEVLRQEEIDIRGT</sequence>
<organism evidence="1 2">
    <name type="scientific">Pseudomonas pergaminensis</name>
    <dbReference type="NCBI Taxonomy" id="2853159"/>
    <lineage>
        <taxon>Bacteria</taxon>
        <taxon>Pseudomonadati</taxon>
        <taxon>Pseudomonadota</taxon>
        <taxon>Gammaproteobacteria</taxon>
        <taxon>Pseudomonadales</taxon>
        <taxon>Pseudomonadaceae</taxon>
        <taxon>Pseudomonas</taxon>
    </lineage>
</organism>
<accession>A0ABD7TCN5</accession>
<evidence type="ECO:0000313" key="2">
    <source>
        <dbReference type="Proteomes" id="UP001056907"/>
    </source>
</evidence>
<dbReference type="AlphaFoldDB" id="A0ABD7TCN5"/>
<dbReference type="Proteomes" id="UP001056907">
    <property type="component" value="Chromosome"/>
</dbReference>
<evidence type="ECO:0000313" key="1">
    <source>
        <dbReference type="EMBL" id="USV99037.1"/>
    </source>
</evidence>